<dbReference type="PANTHER" id="PTHR32305">
    <property type="match status" value="1"/>
</dbReference>
<dbReference type="NCBIfam" id="TIGR01643">
    <property type="entry name" value="YD_repeat_2x"/>
    <property type="match status" value="2"/>
</dbReference>
<sequence length="2396" mass="253162">MRGSGITGWIGRGWAEWMARSLWLRASVAMTMMISLLSGAYFFLGGPAAPHVPGIQGAQGVRKAHYAKPPKPHDDAAKSAGAGPSRLPSGGTGVVSFDLKHLGSTGRVTAHGTPVWARPVPPAGGGAYHGPSQVAVKVASRKAAAAAGVNGVLFTATEKGGTGPVTIGVDYHAFAGAYGGNYGSRLQLVTMPACALTTPQTPSCRVQTPLRAGGNDVRAHSAYTQIDPSSIHPAALNTATRPGTVQPASLTTHADAQNAASESMVLAATTGGSADGGNDGGSPAGTYSATTLSPSGSWSAGGSNGSFTYSYPIQVPPAASALIPSVKLAYDSGSVDGQTSATQAQASWLGDGWSTPQSYIEQSFKSCSDSPEGSAAPKSTADECYDGPVLTMSLNGSTTSLVWDSAKKTYTPADDNGEVIKHYTDSNNGSGTYNTDYWQVTDRTGTVFLFGRNQLPGWSSGKTTTNSVDSEPVFSAHSGDPCYKATWADSYCTMAYRWKLDYVKDLHGNAMAYYYKQDTNAYARNADTSGTTTPKANATFVRDSHLDHIDYGFTDGNAYTVNGGHAPDQVQFTTGDRCLSGTCDPLNKTNAANWPDVPYDLNCTDGSDCLVTAPSFWSTVRLTGIKTQQWNGTTYVPVDSWEFTQTLPATGDGTSPTLWLSKIAHTGSDTTAGGSAVTLPTVTFTAKEMDNRLDRVTDGLPALTRMRINSITTETGAVTGVNYTLTNPCSATAKPTPATNTSSCYPVYWTPKDNTKPLLDWFNKYQVNSVTQADTTGGAPTTSTSYKYLDGGAWHYDDNEVVKAKYRTYGQWRGFGRVQTFTGQGADAQTETEDTYYRGMSKDNNTTAVTLTDSQGGKHEDLDELAGDTLESTTYNYADGPATGSTINSYWVSPPTATRARTGLPDLTATASGQVETWSRKALTDGTTTTWRKSETDTSYDTDTSSATFGLPLVVYTHGDLSRSDQRQCAVTTYAPANTDLNLAGLPAEVETDAVACGGSNPGGTTAPGSGQVNALTAPTSVTRPDDVVSDQRTFYDQASLTTWPQAHPTKGEASAVQIADGYSSGAFTYRTTSTTAYDSYGRVTDTYDALGNKTHTDYTNPNGVTIGSKVTNPLGQATSTTYDPLRNLPVSTTDANGITTTAHYDGLGRITAVWEYGRATSSPANLLYTYDINTSAPSVVTTKEMNDAQGYITSTALYDALLRPRQTQNPTPQGGRLVTDTFYDTRGWTWKKNNAWWDPGSTPGSDLVTVPDAQVHDQQDTEFDGAGRAILATSYDDSHIKEQTATVYDQTAANGGGATITVPLNASGQPYNGAPATATVTDALGRTIQTAEYTTAPAVTVNPGQGTAPITTVTITGGSTTASSGNPQATQYIFNSVGRQTDVKNLATGDDWHTDYNLLGQAITKQDPDAGTSTIAYDVAGNITQTTDARGKTISFTYDPLGRKTGEYAAALPDQASSNQLASWVYDNSDNKISGMANPIGHLTTSTSYIGGSGSSGHAYTEQASGFNVWGESTGETIKIPDNETGLNNSYTFTHTYTSGIGLPWRDIYPATGTLPSETVTHGYSTALDVPSGLVGLSSYEVDTTWDAYGRATQNKIGSTKTNAYIFNTYDLHTGALTDTKLANTAASSTPIDETSYTYDPAGNPLTQTETRQGTTTETQCFGYDTLDRLAQAWTATDSCATDPSSNNGSTVGSGITKGAYWTSWTFNPLGQRTNQTEHGFAGIGDTVTTYKYDGNDADQPHTLTKTTTVGPTGSTATSTMSYDKSGDTATRTTPDQGQQTLTWDDEGKLTTVTGSSGGSSYIYDADGNLLLQKDPGTTTLYLPGEQLALNTSTGAITGTRFYALPGGGEAIRTGSGTNYTFATGDQHGTATLTIDPAFTVPTWRQQTPYGAPRGTAPAFWPDNHGFLNKPQDTATGLTDVGARWYDPITGTFASLDPIFEATDSQQQGGYNYAASNPITSSDPSGLYTCRNGNEGCDAHGNPPCSDADVGCNGDTRKGDCVHTECGDGTDQNLDDPYRGPDGKAHRTVQNRGNDATAAARAAARAREENRRQKLRSAILQKLQEELRALPDYEENGQAYVQLDCSFGENSGCVGGYPDRLLTLIQGYFGLDALNSCVHGKYAQCLPALIAAASSLERGGVKACDSFAGETQVPLADGKSKPIDQIKVGDKIADALPGADPGTHDQTHTVTAVHVTRTDRDYTDVTIATATGPRTITGTSHHLYWDATTRAWTPADHLHAGDRVQTTQGHTATIVALHRHTDTMVTYNLTVDGLHTYYVEAGATPVLVHNSGLCGIPMSSAIGDDPLLVKAAQQAGRNQTVQREMDNLFSQLSNGNANPGIGTKSLAGTDVSYARGANGARLFFRNVGGGIQIVGKADKSNESRVIGRLKQIYGQ</sequence>
<protein>
    <submittedName>
        <fullName evidence="3">RHS repeat-associated core domain-containing protein</fullName>
    </submittedName>
</protein>
<dbReference type="Pfam" id="PF07591">
    <property type="entry name" value="PT-HINT"/>
    <property type="match status" value="1"/>
</dbReference>
<reference evidence="4" key="1">
    <citation type="journal article" date="2019" name="Int. J. Syst. Evol. Microbiol.">
        <title>The Global Catalogue of Microorganisms (GCM) 10K type strain sequencing project: providing services to taxonomists for standard genome sequencing and annotation.</title>
        <authorList>
            <consortium name="The Broad Institute Genomics Platform"/>
            <consortium name="The Broad Institute Genome Sequencing Center for Infectious Disease"/>
            <person name="Wu L."/>
            <person name="Ma J."/>
        </authorList>
    </citation>
    <scope>NUCLEOTIDE SEQUENCE [LARGE SCALE GENOMIC DNA]</scope>
    <source>
        <strain evidence="4">JCM 17938</strain>
    </source>
</reference>
<evidence type="ECO:0000313" key="3">
    <source>
        <dbReference type="EMBL" id="GAA4617171.1"/>
    </source>
</evidence>
<dbReference type="Gene3D" id="2.180.10.10">
    <property type="entry name" value="RHS repeat-associated core"/>
    <property type="match status" value="2"/>
</dbReference>
<feature type="region of interest" description="Disordered" evidence="1">
    <location>
        <begin position="2006"/>
        <end position="2036"/>
    </location>
</feature>
<dbReference type="InterPro" id="IPR050708">
    <property type="entry name" value="T6SS_VgrG/RHS"/>
</dbReference>
<feature type="compositionally biased region" description="Basic and acidic residues" evidence="1">
    <location>
        <begin position="2017"/>
        <end position="2026"/>
    </location>
</feature>
<dbReference type="RefSeq" id="WP_345365412.1">
    <property type="nucleotide sequence ID" value="NZ_BAABHJ010000039.1"/>
</dbReference>
<dbReference type="InterPro" id="IPR006530">
    <property type="entry name" value="YD"/>
</dbReference>
<feature type="region of interest" description="Disordered" evidence="1">
    <location>
        <begin position="269"/>
        <end position="288"/>
    </location>
</feature>
<feature type="compositionally biased region" description="Gly residues" evidence="1">
    <location>
        <begin position="273"/>
        <end position="283"/>
    </location>
</feature>
<dbReference type="Pfam" id="PF05593">
    <property type="entry name" value="RHS_repeat"/>
    <property type="match status" value="2"/>
</dbReference>
<feature type="region of interest" description="Disordered" evidence="1">
    <location>
        <begin position="996"/>
        <end position="1024"/>
    </location>
</feature>
<dbReference type="PROSITE" id="PS50818">
    <property type="entry name" value="INTEIN_C_TER"/>
    <property type="match status" value="1"/>
</dbReference>
<keyword evidence="2" id="KW-1133">Transmembrane helix</keyword>
<feature type="compositionally biased region" description="Polar residues" evidence="1">
    <location>
        <begin position="1769"/>
        <end position="1779"/>
    </location>
</feature>
<keyword evidence="4" id="KW-1185">Reference proteome</keyword>
<organism evidence="3 4">
    <name type="scientific">Actinoallomurus liliacearum</name>
    <dbReference type="NCBI Taxonomy" id="1080073"/>
    <lineage>
        <taxon>Bacteria</taxon>
        <taxon>Bacillati</taxon>
        <taxon>Actinomycetota</taxon>
        <taxon>Actinomycetes</taxon>
        <taxon>Streptosporangiales</taxon>
        <taxon>Thermomonosporaceae</taxon>
        <taxon>Actinoallomurus</taxon>
    </lineage>
</organism>
<gene>
    <name evidence="3" type="ORF">GCM10023195_76520</name>
</gene>
<feature type="region of interest" description="Disordered" evidence="1">
    <location>
        <begin position="60"/>
        <end position="89"/>
    </location>
</feature>
<dbReference type="InterPro" id="IPR036844">
    <property type="entry name" value="Hint_dom_sf"/>
</dbReference>
<dbReference type="Proteomes" id="UP001500212">
    <property type="component" value="Unassembled WGS sequence"/>
</dbReference>
<keyword evidence="2" id="KW-0472">Membrane</keyword>
<name>A0ABP8TY09_9ACTN</name>
<dbReference type="Gene3D" id="2.170.16.10">
    <property type="entry name" value="Hedgehog/Intein (Hint) domain"/>
    <property type="match status" value="1"/>
</dbReference>
<proteinExistence type="predicted"/>
<dbReference type="PANTHER" id="PTHR32305:SF17">
    <property type="entry name" value="TRNA NUCLEASE WAPA"/>
    <property type="match status" value="1"/>
</dbReference>
<evidence type="ECO:0000313" key="4">
    <source>
        <dbReference type="Proteomes" id="UP001500212"/>
    </source>
</evidence>
<dbReference type="CDD" id="cd00081">
    <property type="entry name" value="Hint"/>
    <property type="match status" value="1"/>
</dbReference>
<evidence type="ECO:0000256" key="1">
    <source>
        <dbReference type="SAM" id="MobiDB-lite"/>
    </source>
</evidence>
<feature type="transmembrane region" description="Helical" evidence="2">
    <location>
        <begin position="22"/>
        <end position="44"/>
    </location>
</feature>
<feature type="region of interest" description="Disordered" evidence="1">
    <location>
        <begin position="1743"/>
        <end position="1779"/>
    </location>
</feature>
<feature type="compositionally biased region" description="Low complexity" evidence="1">
    <location>
        <begin position="1744"/>
        <end position="1761"/>
    </location>
</feature>
<dbReference type="InterPro" id="IPR030934">
    <property type="entry name" value="Intein_C"/>
</dbReference>
<keyword evidence="2" id="KW-0812">Transmembrane</keyword>
<accession>A0ABP8TY09</accession>
<dbReference type="InterPro" id="IPR031325">
    <property type="entry name" value="RHS_repeat"/>
</dbReference>
<feature type="compositionally biased region" description="Polar residues" evidence="1">
    <location>
        <begin position="1003"/>
        <end position="1023"/>
    </location>
</feature>
<comment type="caution">
    <text evidence="3">The sequence shown here is derived from an EMBL/GenBank/DDBJ whole genome shotgun (WGS) entry which is preliminary data.</text>
</comment>
<dbReference type="SUPFAM" id="SSF51294">
    <property type="entry name" value="Hedgehog/intein (Hint) domain"/>
    <property type="match status" value="1"/>
</dbReference>
<dbReference type="NCBIfam" id="TIGR03696">
    <property type="entry name" value="Rhs_assc_core"/>
    <property type="match status" value="1"/>
</dbReference>
<dbReference type="EMBL" id="BAABHJ010000039">
    <property type="protein sequence ID" value="GAA4617171.1"/>
    <property type="molecule type" value="Genomic_DNA"/>
</dbReference>
<dbReference type="NCBIfam" id="TIGR01443">
    <property type="entry name" value="intein_Cterm"/>
    <property type="match status" value="1"/>
</dbReference>
<evidence type="ECO:0000256" key="2">
    <source>
        <dbReference type="SAM" id="Phobius"/>
    </source>
</evidence>
<feature type="region of interest" description="Disordered" evidence="1">
    <location>
        <begin position="1634"/>
        <end position="1656"/>
    </location>
</feature>
<dbReference type="InterPro" id="IPR022385">
    <property type="entry name" value="Rhs_assc_core"/>
</dbReference>